<gene>
    <name evidence="2" type="ORF">H1R19_11735</name>
</gene>
<keyword evidence="2" id="KW-0378">Hydrolase</keyword>
<dbReference type="PANTHER" id="PTHR46438">
    <property type="entry name" value="ALPHA/BETA-HYDROLASES SUPERFAMILY PROTEIN"/>
    <property type="match status" value="1"/>
</dbReference>
<dbReference type="AlphaFoldDB" id="A0A7D7LRE6"/>
<dbReference type="PANTHER" id="PTHR46438:SF2">
    <property type="entry name" value="ALPHA_BETA-HYDROLASES SUPERFAMILY PROTEIN"/>
    <property type="match status" value="1"/>
</dbReference>
<evidence type="ECO:0000259" key="1">
    <source>
        <dbReference type="Pfam" id="PF00561"/>
    </source>
</evidence>
<dbReference type="InterPro" id="IPR029058">
    <property type="entry name" value="AB_hydrolase_fold"/>
</dbReference>
<feature type="domain" description="AB hydrolase-1" evidence="1">
    <location>
        <begin position="72"/>
        <end position="189"/>
    </location>
</feature>
<name>A0A7D7LRE6_9ACTN</name>
<keyword evidence="3" id="KW-1185">Reference proteome</keyword>
<dbReference type="SUPFAM" id="SSF53474">
    <property type="entry name" value="alpha/beta-Hydrolases"/>
    <property type="match status" value="1"/>
</dbReference>
<accession>A0A7D7LRE6</accession>
<proteinExistence type="predicted"/>
<sequence length="397" mass="43026">MNIHVPAARHAVAVGGACLGVAAAAVGAYAARNLTYDRKDRARIAASGVTEKSVTTPAGAVITYAEGPPNGPPLLLIHGQQVSWTDYAPVLGPLSADWHVFAVDCFGHGGSAKDPACYPARHQGAALRWFIETVIGGPAVVSGHSSGGLLAVWLAAAAPDLVRAILVEDAPLFATEPDRAPDTFAWRDAFRPMHQYLALSETSSPAPSDSGYSVPPMRWTRYWVRHSHLRTLFGDAGWARLVRDPVERRLDRDPDGIPRLWWMPPTMNRAFDLSACIQDGTGDYDLRFGEMFYDGTWFDGFDQAETLARVRVPATLLHTVVHSEDGVLLGAMTDEDARRAAGLMADCVLVDGIHSGHDIHRDRPAQFVDAITDLHHRALHAEAGRAEADRAVSRSVR</sequence>
<evidence type="ECO:0000313" key="3">
    <source>
        <dbReference type="Proteomes" id="UP000515663"/>
    </source>
</evidence>
<protein>
    <submittedName>
        <fullName evidence="2">Alpha/beta hydrolase</fullName>
    </submittedName>
</protein>
<dbReference type="Pfam" id="PF00561">
    <property type="entry name" value="Abhydrolase_1"/>
    <property type="match status" value="1"/>
</dbReference>
<dbReference type="InterPro" id="IPR000073">
    <property type="entry name" value="AB_hydrolase_1"/>
</dbReference>
<dbReference type="EMBL" id="CP059491">
    <property type="protein sequence ID" value="QMS99680.1"/>
    <property type="molecule type" value="Genomic_DNA"/>
</dbReference>
<dbReference type="Proteomes" id="UP000515663">
    <property type="component" value="Chromosome"/>
</dbReference>
<dbReference type="Gene3D" id="3.40.50.1820">
    <property type="entry name" value="alpha/beta hydrolase"/>
    <property type="match status" value="1"/>
</dbReference>
<organism evidence="2 3">
    <name type="scientific">Gordonia jinghuaiqii</name>
    <dbReference type="NCBI Taxonomy" id="2758710"/>
    <lineage>
        <taxon>Bacteria</taxon>
        <taxon>Bacillati</taxon>
        <taxon>Actinomycetota</taxon>
        <taxon>Actinomycetes</taxon>
        <taxon>Mycobacteriales</taxon>
        <taxon>Gordoniaceae</taxon>
        <taxon>Gordonia</taxon>
    </lineage>
</organism>
<dbReference type="RefSeq" id="WP_219849089.1">
    <property type="nucleotide sequence ID" value="NZ_CP059491.1"/>
</dbReference>
<dbReference type="KEGG" id="gji:H1R19_11735"/>
<evidence type="ECO:0000313" key="2">
    <source>
        <dbReference type="EMBL" id="QMS99680.1"/>
    </source>
</evidence>
<dbReference type="GO" id="GO:0016787">
    <property type="term" value="F:hydrolase activity"/>
    <property type="evidence" value="ECO:0007669"/>
    <property type="project" value="UniProtKB-KW"/>
</dbReference>
<reference evidence="3" key="1">
    <citation type="submission" date="2020-07" db="EMBL/GenBank/DDBJ databases">
        <title>novel species isolated from the respiratory tract of Marmot.</title>
        <authorList>
            <person name="Zhang G."/>
        </authorList>
    </citation>
    <scope>NUCLEOTIDE SEQUENCE [LARGE SCALE GENOMIC DNA]</scope>
    <source>
        <strain evidence="3">686</strain>
    </source>
</reference>